<accession>A0A170WIU6</accession>
<protein>
    <submittedName>
        <fullName evidence="2">Fizzy-related protein</fullName>
    </submittedName>
</protein>
<dbReference type="AlphaFoldDB" id="A0A170WIU6"/>
<dbReference type="EMBL" id="GEMB01005583">
    <property type="protein sequence ID" value="JAR97738.1"/>
    <property type="molecule type" value="Transcribed_RNA"/>
</dbReference>
<reference evidence="2" key="2">
    <citation type="journal article" date="2017" name="J. Med. Entomol.">
        <title>Transcriptome Analysis of the Triatoma infestans (Hemiptera: Reduviidae) Integument.</title>
        <authorList>
            <person name="Calderon-Fernandez G.M."/>
            <person name="Moriconi D.E."/>
            <person name="Dulbecco A.B."/>
            <person name="Juarez M.P."/>
        </authorList>
    </citation>
    <scope>NUCLEOTIDE SEQUENCE</scope>
    <source>
        <strain evidence="2">Int1</strain>
        <tissue evidence="2">Integument</tissue>
    </source>
</reference>
<proteinExistence type="predicted"/>
<evidence type="ECO:0000313" key="2">
    <source>
        <dbReference type="EMBL" id="JAR97738.1"/>
    </source>
</evidence>
<sequence>MNYLVPILMVYAVIRMIRGILINRISQTCFSFRRTCLNRETNIESVAPYSLSPVGPNSQKLLRSPRKATRKISRIPF</sequence>
<organism evidence="2">
    <name type="scientific">Triatoma infestans</name>
    <name type="common">Assassin bug</name>
    <dbReference type="NCBI Taxonomy" id="30076"/>
    <lineage>
        <taxon>Eukaryota</taxon>
        <taxon>Metazoa</taxon>
        <taxon>Ecdysozoa</taxon>
        <taxon>Arthropoda</taxon>
        <taxon>Hexapoda</taxon>
        <taxon>Insecta</taxon>
        <taxon>Pterygota</taxon>
        <taxon>Neoptera</taxon>
        <taxon>Paraneoptera</taxon>
        <taxon>Hemiptera</taxon>
        <taxon>Heteroptera</taxon>
        <taxon>Panheteroptera</taxon>
        <taxon>Cimicomorpha</taxon>
        <taxon>Reduviidae</taxon>
        <taxon>Triatominae</taxon>
        <taxon>Triatoma</taxon>
    </lineage>
</organism>
<evidence type="ECO:0000256" key="1">
    <source>
        <dbReference type="SAM" id="MobiDB-lite"/>
    </source>
</evidence>
<feature type="region of interest" description="Disordered" evidence="1">
    <location>
        <begin position="55"/>
        <end position="77"/>
    </location>
</feature>
<name>A0A170WIU6_TRIIF</name>
<feature type="compositionally biased region" description="Basic residues" evidence="1">
    <location>
        <begin position="63"/>
        <end position="77"/>
    </location>
</feature>
<reference evidence="2" key="1">
    <citation type="submission" date="2016-04" db="EMBL/GenBank/DDBJ databases">
        <authorList>
            <person name="Calderon-Fernandez G.M.Sr."/>
        </authorList>
    </citation>
    <scope>NUCLEOTIDE SEQUENCE</scope>
    <source>
        <strain evidence="2">Int1</strain>
        <tissue evidence="2">Integument</tissue>
    </source>
</reference>